<organism evidence="1 2">
    <name type="scientific">Corynebacterium tuberculostearicum</name>
    <dbReference type="NCBI Taxonomy" id="38304"/>
    <lineage>
        <taxon>Bacteria</taxon>
        <taxon>Bacillati</taxon>
        <taxon>Actinomycetota</taxon>
        <taxon>Actinomycetes</taxon>
        <taxon>Mycobacteriales</taxon>
        <taxon>Corynebacteriaceae</taxon>
        <taxon>Corynebacterium</taxon>
    </lineage>
</organism>
<accession>A0A7Y9ZWV8</accession>
<dbReference type="AlphaFoldDB" id="A0A7Y9ZWV8"/>
<reference evidence="1 2" key="1">
    <citation type="submission" date="2020-12" db="EMBL/GenBank/DDBJ databases">
        <title>Draft genome sequence of the commensal strain Corynebacterium tuberculostearicum MFP09/CIP 102622 isolated from human skin.</title>
        <authorList>
            <person name="Boukerb A.M."/>
            <person name="Janvier X."/>
            <person name="Feuilloley M.G.J."/>
            <person name="Groboillot A."/>
        </authorList>
    </citation>
    <scope>NUCLEOTIDE SEQUENCE [LARGE SCALE GENOMIC DNA]</scope>
    <source>
        <strain evidence="1 2">CIP 102622</strain>
    </source>
</reference>
<gene>
    <name evidence="1" type="ORF">JDP02_04485</name>
</gene>
<dbReference type="Proteomes" id="UP000603369">
    <property type="component" value="Unassembled WGS sequence"/>
</dbReference>
<evidence type="ECO:0008006" key="3">
    <source>
        <dbReference type="Google" id="ProtNLM"/>
    </source>
</evidence>
<name>A0A7Y9ZWV8_9CORY</name>
<dbReference type="RefSeq" id="WP_179387082.1">
    <property type="nucleotide sequence ID" value="NZ_CP068156.1"/>
</dbReference>
<dbReference type="GeneID" id="78320992"/>
<evidence type="ECO:0000313" key="1">
    <source>
        <dbReference type="EMBL" id="MBK3427774.1"/>
    </source>
</evidence>
<dbReference type="EMBL" id="JAEHFL010000005">
    <property type="protein sequence ID" value="MBK3427774.1"/>
    <property type="molecule type" value="Genomic_DNA"/>
</dbReference>
<proteinExistence type="predicted"/>
<sequence length="654" mass="71331">MKEGVSLSQRILAAFCVLSALFLGYWAFAMTQSEGIFETGSFINVGSNDGQGSEILAALDEAAQSKGERIAVELEQPDHTDIYAAGDFGSSWYDTIAPGSPVRVHDLSELPDEDPRQLLQLSGGEDFKNTVYGILDAYSAQHQELESLEWSFLFTDTALAGIYFLILATCFAVVVAGAIARTRDYAVWQLMGLSPSVIFAREFRRSYASAFLSALAIGAVALVLCAILVSPRVMLGIMRYSAVFLFPLLVVMVVAFLLTTWACKKLALRDRLKGKLPQRSTVAIVVLLKLVPCIAAVGLIAPALNHLHEVEVQNGVGNFWKQADDLQLLELSGARDSDGIVDSTHKLAELARAKSAVGQFQYVQFSEDSPAEFGGVGRDMLSFNYTAAMRSVEGPLREELQNNPPHEPTRYIPRGLEGIADSVPKDFYCSEHECPVEILDSDDFDVATWQIDETGWGEQIKTAGPVMTIYPDDQLPSDRTIVAGMTQNGTGFLGGVPPELRGDPDLSNFVLKTNSAAHLWAKGNASLRADTVALVLGVIAAALIALTMAVIAGFLYRKLFAQRLRVYRFMGIPMTRAYRYLWLADAAICCVTIAYLWFKGGQARELERMNSMPAVVAQLKVTSEAMAYGVGLSILVAVVSVMTMVHISYRAGKR</sequence>
<comment type="caution">
    <text evidence="1">The sequence shown here is derived from an EMBL/GenBank/DDBJ whole genome shotgun (WGS) entry which is preliminary data.</text>
</comment>
<keyword evidence="2" id="KW-1185">Reference proteome</keyword>
<protein>
    <recommendedName>
        <fullName evidence="3">ABC transporter permease</fullName>
    </recommendedName>
</protein>
<evidence type="ECO:0000313" key="2">
    <source>
        <dbReference type="Proteomes" id="UP000603369"/>
    </source>
</evidence>